<gene>
    <name evidence="1" type="ORF">EQG79_26650</name>
</gene>
<dbReference type="AlphaFoldDB" id="A0A4V1RVJ2"/>
<sequence>MKNMLASYIYKLLCTKSFELVNHNTSKFFDDYFEIFTNGSVDIRFSSSKSYSTIDVRIASEEAKWYDLALIIAYLLSEKDLSKAKKSEEYFEFFNCYFDQIIELFNEINYSITQEKLDELGSERARQLFPGIISQ</sequence>
<evidence type="ECO:0000313" key="1">
    <source>
        <dbReference type="EMBL" id="RYC66958.1"/>
    </source>
</evidence>
<dbReference type="Proteomes" id="UP000290407">
    <property type="component" value="Unassembled WGS sequence"/>
</dbReference>
<reference evidence="1 2" key="1">
    <citation type="submission" date="2019-01" db="EMBL/GenBank/DDBJ databases">
        <title>Spirosoma flava sp. nov., a propanil-degrading bacterium isolated from herbicide-contaminated soil.</title>
        <authorList>
            <person name="Zhang L."/>
            <person name="Jiang J.-D."/>
        </authorList>
    </citation>
    <scope>NUCLEOTIDE SEQUENCE [LARGE SCALE GENOMIC DNA]</scope>
    <source>
        <strain evidence="1 2">TY50</strain>
    </source>
</reference>
<evidence type="ECO:0000313" key="2">
    <source>
        <dbReference type="Proteomes" id="UP000290407"/>
    </source>
</evidence>
<proteinExistence type="predicted"/>
<dbReference type="EMBL" id="SBLB01000010">
    <property type="protein sequence ID" value="RYC66958.1"/>
    <property type="molecule type" value="Genomic_DNA"/>
</dbReference>
<protein>
    <submittedName>
        <fullName evidence="1">Uncharacterized protein</fullName>
    </submittedName>
</protein>
<comment type="caution">
    <text evidence="1">The sequence shown here is derived from an EMBL/GenBank/DDBJ whole genome shotgun (WGS) entry which is preliminary data.</text>
</comment>
<organism evidence="1 2">
    <name type="scientific">Spirosoma sordidisoli</name>
    <dbReference type="NCBI Taxonomy" id="2502893"/>
    <lineage>
        <taxon>Bacteria</taxon>
        <taxon>Pseudomonadati</taxon>
        <taxon>Bacteroidota</taxon>
        <taxon>Cytophagia</taxon>
        <taxon>Cytophagales</taxon>
        <taxon>Cytophagaceae</taxon>
        <taxon>Spirosoma</taxon>
    </lineage>
</organism>
<keyword evidence="2" id="KW-1185">Reference proteome</keyword>
<accession>A0A4V1RVJ2</accession>
<name>A0A4V1RVJ2_9BACT</name>
<dbReference type="RefSeq" id="WP_129605750.1">
    <property type="nucleotide sequence ID" value="NZ_SBLB01000010.1"/>
</dbReference>